<dbReference type="Proteomes" id="UP000295124">
    <property type="component" value="Unassembled WGS sequence"/>
</dbReference>
<dbReference type="RefSeq" id="WP_132166323.1">
    <property type="nucleotide sequence ID" value="NZ_SMKX01000013.1"/>
</dbReference>
<dbReference type="CDD" id="cd02440">
    <property type="entry name" value="AdoMet_MTases"/>
    <property type="match status" value="1"/>
</dbReference>
<protein>
    <submittedName>
        <fullName evidence="6">Class I SAM-dependent methyltransferase</fullName>
    </submittedName>
</protein>
<keyword evidence="3 6" id="KW-0808">Transferase</keyword>
<comment type="caution">
    <text evidence="6">The sequence shown here is derived from an EMBL/GenBank/DDBJ whole genome shotgun (WGS) entry which is preliminary data.</text>
</comment>
<proteinExistence type="inferred from homology"/>
<evidence type="ECO:0000313" key="6">
    <source>
        <dbReference type="EMBL" id="TDD61605.1"/>
    </source>
</evidence>
<organism evidence="6 7">
    <name type="scientific">Kribbella antibiotica</name>
    <dbReference type="NCBI Taxonomy" id="190195"/>
    <lineage>
        <taxon>Bacteria</taxon>
        <taxon>Bacillati</taxon>
        <taxon>Actinomycetota</taxon>
        <taxon>Actinomycetes</taxon>
        <taxon>Propionibacteriales</taxon>
        <taxon>Kribbellaceae</taxon>
        <taxon>Kribbella</taxon>
    </lineage>
</organism>
<dbReference type="Gene3D" id="3.40.50.150">
    <property type="entry name" value="Vaccinia Virus protein VP39"/>
    <property type="match status" value="1"/>
</dbReference>
<dbReference type="InterPro" id="IPR050723">
    <property type="entry name" value="CFA/CMAS"/>
</dbReference>
<gene>
    <name evidence="6" type="ORF">E1263_06870</name>
</gene>
<evidence type="ECO:0000313" key="7">
    <source>
        <dbReference type="Proteomes" id="UP000295124"/>
    </source>
</evidence>
<dbReference type="GO" id="GO:0008610">
    <property type="term" value="P:lipid biosynthetic process"/>
    <property type="evidence" value="ECO:0007669"/>
    <property type="project" value="InterPro"/>
</dbReference>
<dbReference type="Pfam" id="PF02353">
    <property type="entry name" value="CMAS"/>
    <property type="match status" value="1"/>
</dbReference>
<dbReference type="PANTHER" id="PTHR43667">
    <property type="entry name" value="CYCLOPROPANE-FATTY-ACYL-PHOSPHOLIPID SYNTHASE"/>
    <property type="match status" value="1"/>
</dbReference>
<dbReference type="InterPro" id="IPR003333">
    <property type="entry name" value="CMAS"/>
</dbReference>
<dbReference type="EMBL" id="SMKX01000013">
    <property type="protein sequence ID" value="TDD61605.1"/>
    <property type="molecule type" value="Genomic_DNA"/>
</dbReference>
<dbReference type="AlphaFoldDB" id="A0A4R4ZS41"/>
<reference evidence="6 7" key="1">
    <citation type="submission" date="2019-03" db="EMBL/GenBank/DDBJ databases">
        <title>Draft genome sequences of novel Actinobacteria.</title>
        <authorList>
            <person name="Sahin N."/>
            <person name="Ay H."/>
            <person name="Saygin H."/>
        </authorList>
    </citation>
    <scope>NUCLEOTIDE SEQUENCE [LARGE SCALE GENOMIC DNA]</scope>
    <source>
        <strain evidence="6 7">JCM 13523</strain>
    </source>
</reference>
<keyword evidence="7" id="KW-1185">Reference proteome</keyword>
<dbReference type="PANTHER" id="PTHR43667:SF2">
    <property type="entry name" value="FATTY ACID C-METHYL TRANSFERASE"/>
    <property type="match status" value="1"/>
</dbReference>
<accession>A0A4R4ZS41</accession>
<evidence type="ECO:0000256" key="3">
    <source>
        <dbReference type="ARBA" id="ARBA00022679"/>
    </source>
</evidence>
<evidence type="ECO:0000256" key="2">
    <source>
        <dbReference type="ARBA" id="ARBA00022603"/>
    </source>
</evidence>
<dbReference type="InterPro" id="IPR029063">
    <property type="entry name" value="SAM-dependent_MTases_sf"/>
</dbReference>
<keyword evidence="2 6" id="KW-0489">Methyltransferase</keyword>
<evidence type="ECO:0000256" key="5">
    <source>
        <dbReference type="ARBA" id="ARBA00023098"/>
    </source>
</evidence>
<keyword evidence="5" id="KW-0443">Lipid metabolism</keyword>
<keyword evidence="4" id="KW-0949">S-adenosyl-L-methionine</keyword>
<dbReference type="GO" id="GO:0008168">
    <property type="term" value="F:methyltransferase activity"/>
    <property type="evidence" value="ECO:0007669"/>
    <property type="project" value="UniProtKB-KW"/>
</dbReference>
<evidence type="ECO:0000256" key="1">
    <source>
        <dbReference type="ARBA" id="ARBA00010815"/>
    </source>
</evidence>
<dbReference type="OrthoDB" id="9782855at2"/>
<evidence type="ECO:0000256" key="4">
    <source>
        <dbReference type="ARBA" id="ARBA00022691"/>
    </source>
</evidence>
<dbReference type="SUPFAM" id="SSF53335">
    <property type="entry name" value="S-adenosyl-L-methionine-dependent methyltransferases"/>
    <property type="match status" value="1"/>
</dbReference>
<comment type="similarity">
    <text evidence="1">Belongs to the CFA/CMAS family.</text>
</comment>
<name>A0A4R4ZS41_9ACTN</name>
<sequence>MSISQATDRTSTVIDSARWPRVARVPQYPVRAAVARQIFNQATRQLPVAVQLPGRARTGTGPVFEVVSDRFFDRLGKDLKVGFGESYMAGEWRAGDGTDLADLLTVFARQLAELVPGGLQRLRRLVDQPIARLNDRVGARSNISHHYDLSNELFATFLDPTMSYSSALFDSSDEEPLAVAQRRKIDNILDLAGVTAGARVLEIGTGWGQLAIQAAQRGAEVHSITLSAEQRDLARKRISEAGVHAEVELCDYRDVQGRYDAIVSVEMIEAVGEQYWPEYFATVADRLEPGGRFGLQSITMAHDRLLTTRNSQSWIHEYIFPGGLIPSVEVIRTMGAAAGLDVAAQQDFGADYARTLRLWRERFTASSERVDGLGFDEVFRRMWEFYLAYSEAGFRSGYLNVAQFALTRSS</sequence>
<dbReference type="GO" id="GO:0032259">
    <property type="term" value="P:methylation"/>
    <property type="evidence" value="ECO:0007669"/>
    <property type="project" value="UniProtKB-KW"/>
</dbReference>
<dbReference type="PIRSF" id="PIRSF003085">
    <property type="entry name" value="CMAS"/>
    <property type="match status" value="1"/>
</dbReference>